<evidence type="ECO:0000313" key="1">
    <source>
        <dbReference type="EMBL" id="EEG49552.1"/>
    </source>
</evidence>
<dbReference type="HOGENOM" id="CLU_682704_0_0_9"/>
<dbReference type="GeneID" id="86820232"/>
<organism evidence="1 2">
    <name type="scientific">Blautia hydrogenotrophica (strain DSM 10507 / JCM 14656 / S5a33)</name>
    <name type="common">Ruminococcus hydrogenotrophicus</name>
    <dbReference type="NCBI Taxonomy" id="476272"/>
    <lineage>
        <taxon>Bacteria</taxon>
        <taxon>Bacillati</taxon>
        <taxon>Bacillota</taxon>
        <taxon>Clostridia</taxon>
        <taxon>Lachnospirales</taxon>
        <taxon>Lachnospiraceae</taxon>
        <taxon>Blautia</taxon>
    </lineage>
</organism>
<protein>
    <submittedName>
        <fullName evidence="1">Uncharacterized protein</fullName>
    </submittedName>
</protein>
<keyword evidence="2" id="KW-1185">Reference proteome</keyword>
<gene>
    <name evidence="1" type="ORF">RUMHYD_01585</name>
</gene>
<accession>C0CL64</accession>
<reference evidence="1 2" key="1">
    <citation type="submission" date="2009-01" db="EMBL/GenBank/DDBJ databases">
        <authorList>
            <person name="Fulton L."/>
            <person name="Clifton S."/>
            <person name="Fulton B."/>
            <person name="Xu J."/>
            <person name="Minx P."/>
            <person name="Pepin K.H."/>
            <person name="Johnson M."/>
            <person name="Bhonagiri V."/>
            <person name="Nash W.E."/>
            <person name="Mardis E.R."/>
            <person name="Wilson R.K."/>
        </authorList>
    </citation>
    <scope>NUCLEOTIDE SEQUENCE [LARGE SCALE GENOMIC DNA]</scope>
    <source>
        <strain evidence="2">DSM 10507 / JCM 14656 / S5a33</strain>
    </source>
</reference>
<reference evidence="1 2" key="2">
    <citation type="submission" date="2009-02" db="EMBL/GenBank/DDBJ databases">
        <title>Draft genome sequence of Blautia hydrogenotrophica DSM 10507 (Ruminococcus hydrogenotrophicus DSM 10507).</title>
        <authorList>
            <person name="Sudarsanam P."/>
            <person name="Ley R."/>
            <person name="Guruge J."/>
            <person name="Turnbaugh P.J."/>
            <person name="Mahowald M."/>
            <person name="Liep D."/>
            <person name="Gordon J."/>
        </authorList>
    </citation>
    <scope>NUCLEOTIDE SEQUENCE [LARGE SCALE GENOMIC DNA]</scope>
    <source>
        <strain evidence="2">DSM 10507 / JCM 14656 / S5a33</strain>
    </source>
</reference>
<evidence type="ECO:0000313" key="2">
    <source>
        <dbReference type="Proteomes" id="UP000003100"/>
    </source>
</evidence>
<dbReference type="PATRIC" id="fig|476272.21.peg.2934"/>
<dbReference type="AlphaFoldDB" id="C0CL64"/>
<comment type="caution">
    <text evidence="1">The sequence shown here is derived from an EMBL/GenBank/DDBJ whole genome shotgun (WGS) entry which is preliminary data.</text>
</comment>
<dbReference type="RefSeq" id="WP_005947845.1">
    <property type="nucleotide sequence ID" value="NZ_CP136423.1"/>
</dbReference>
<dbReference type="eggNOG" id="ENOG5033TFS">
    <property type="taxonomic scope" value="Bacteria"/>
</dbReference>
<sequence length="407" mass="48547">MGSLWQDLDFERTVQNTVRDFEFTKRAYKDFYHVVNLDEFEDQDAQVIFQYLYKKMGMVSFGDYLRRYLYERSMIAKPFSLVPLEDYKNIIIQSFEQTGTPKSMRPTSTKLRTLAANWLTQASVKRETIFLLGFGLGMEVGEVKEFLLKAQRERDFDFTDPCEVIYWYCYRNHHGYEAAQRMKQRYEELPVTGQKRDLKDCLDVLRSGQIRLNTHEGVWKYLGLLREGSLKSDQEAYRWFVRLMEHSRRIIARMYQKDVEEVRGSKRWKAQDISPGDVEKVIFNGVPVDNMGNLKKMSASILSKHFAQKRLSRQRINQILNRKQQVERFDLITLEFFIISQEMEDADAKERYRFFRREIQQILKECSMGELYIVNPYECFILMCLLTDCPLAVFSEIWEMSYEAEEL</sequence>
<proteinExistence type="predicted"/>
<name>C0CL64_BLAHS</name>
<dbReference type="EMBL" id="ACBZ01000076">
    <property type="protein sequence ID" value="EEG49552.1"/>
    <property type="molecule type" value="Genomic_DNA"/>
</dbReference>
<dbReference type="Proteomes" id="UP000003100">
    <property type="component" value="Unassembled WGS sequence"/>
</dbReference>